<dbReference type="InterPro" id="IPR027417">
    <property type="entry name" value="P-loop_NTPase"/>
</dbReference>
<dbReference type="SUPFAM" id="SSF52540">
    <property type="entry name" value="P-loop containing nucleoside triphosphate hydrolases"/>
    <property type="match status" value="1"/>
</dbReference>
<comment type="caution">
    <text evidence="1">The sequence shown here is derived from an EMBL/GenBank/DDBJ whole genome shotgun (WGS) entry which is preliminary data.</text>
</comment>
<dbReference type="RefSeq" id="WP_076173361.1">
    <property type="nucleotide sequence ID" value="NZ_MRTP01000008.1"/>
</dbReference>
<protein>
    <submittedName>
        <fullName evidence="1">Uncharacterized protein</fullName>
    </submittedName>
</protein>
<organism evidence="1 2">
    <name type="scientific">Paenibacillus rhizosphaerae</name>
    <dbReference type="NCBI Taxonomy" id="297318"/>
    <lineage>
        <taxon>Bacteria</taxon>
        <taxon>Bacillati</taxon>
        <taxon>Bacillota</taxon>
        <taxon>Bacilli</taxon>
        <taxon>Bacillales</taxon>
        <taxon>Paenibacillaceae</taxon>
        <taxon>Paenibacillus</taxon>
    </lineage>
</organism>
<evidence type="ECO:0000313" key="1">
    <source>
        <dbReference type="EMBL" id="OMF51935.1"/>
    </source>
</evidence>
<reference evidence="1 2" key="1">
    <citation type="submission" date="2016-11" db="EMBL/GenBank/DDBJ databases">
        <title>Paenibacillus species isolates.</title>
        <authorList>
            <person name="Beno S.M."/>
        </authorList>
    </citation>
    <scope>NUCLEOTIDE SEQUENCE [LARGE SCALE GENOMIC DNA]</scope>
    <source>
        <strain evidence="1 2">FSL R5-0378</strain>
    </source>
</reference>
<sequence length="281" mass="32948">MTQTKLILVEGIPGSGKTSTARYIKGLLDTQGISNQMFLEGDLNHPADYESVACLDFKEYEVLKNKYPELGDIINQFTQTIGQYRLIYYGKLQQQIPIDQYKTLIDKLAGFDIYNGSLDRYQELVIERWEEFVSHAQKAEGTVILECCFLQNPLTMMFGRFNQPKQVITDFIKRIEMIIQLLHPKIIYFYQDDIRSTISRVTQERSDDWLRHITWYFTEQGFGKAKGYHGVDGLCEVLKVRKEYELDIMDHLKIDKLTINNTEFDWEPVLQEVRGFLEVVR</sequence>
<dbReference type="AlphaFoldDB" id="A0A1R1EJE5"/>
<accession>A0A1R1EJE5</accession>
<proteinExistence type="predicted"/>
<dbReference type="EMBL" id="MRTP01000008">
    <property type="protein sequence ID" value="OMF51935.1"/>
    <property type="molecule type" value="Genomic_DNA"/>
</dbReference>
<gene>
    <name evidence="1" type="ORF">BK138_24200</name>
</gene>
<keyword evidence="2" id="KW-1185">Reference proteome</keyword>
<dbReference type="Proteomes" id="UP000187172">
    <property type="component" value="Unassembled WGS sequence"/>
</dbReference>
<evidence type="ECO:0000313" key="2">
    <source>
        <dbReference type="Proteomes" id="UP000187172"/>
    </source>
</evidence>
<dbReference type="Gene3D" id="3.40.50.300">
    <property type="entry name" value="P-loop containing nucleotide triphosphate hydrolases"/>
    <property type="match status" value="1"/>
</dbReference>
<dbReference type="STRING" id="297318.BK138_24200"/>
<name>A0A1R1EJE5_9BACL</name>